<feature type="compositionally biased region" description="Polar residues" evidence="11">
    <location>
        <begin position="175"/>
        <end position="195"/>
    </location>
</feature>
<keyword evidence="9" id="KW-0539">Nucleus</keyword>
<feature type="domain" description="C2H2-type" evidence="12">
    <location>
        <begin position="316"/>
        <end position="343"/>
    </location>
</feature>
<proteinExistence type="predicted"/>
<dbReference type="EMBL" id="BMAO01007186">
    <property type="protein sequence ID" value="GFR14225.1"/>
    <property type="molecule type" value="Genomic_DNA"/>
</dbReference>
<dbReference type="GO" id="GO:0030182">
    <property type="term" value="P:neuron differentiation"/>
    <property type="evidence" value="ECO:0007669"/>
    <property type="project" value="TreeGrafter"/>
</dbReference>
<dbReference type="InterPro" id="IPR042972">
    <property type="entry name" value="INSM1/2"/>
</dbReference>
<feature type="domain" description="C2H2-type" evidence="12">
    <location>
        <begin position="419"/>
        <end position="446"/>
    </location>
</feature>
<evidence type="ECO:0000259" key="12">
    <source>
        <dbReference type="PROSITE" id="PS50157"/>
    </source>
</evidence>
<protein>
    <submittedName>
        <fullName evidence="13">Insulinoma-associated protein 1</fullName>
    </submittedName>
</protein>
<feature type="compositionally biased region" description="Polar residues" evidence="11">
    <location>
        <begin position="350"/>
        <end position="362"/>
    </location>
</feature>
<dbReference type="SMART" id="SM00355">
    <property type="entry name" value="ZnF_C2H2"/>
    <property type="match status" value="5"/>
</dbReference>
<sequence>MPRGFLVKRFSKTSPPLSSLSSIQASQTCSSPSASLPSSYSRIRRYSDEDRSDTSSDHELLDSADVIRNTLFCHPSGPPPLRSSVPQKSPTEGSDGDTPSPPLSRFPSDLCQDVPLALTTDKLPQSPSNGRIDNRIYHPIRNSVLYFQRHDGIYTPSTPPPLKPKSVSTYPHSAPASTVTTEKQQAVTPKISSCQPPKKRVSDTGSPDTKSKAAKKSKVVRKLNFDQDKSSPVSGTFIRDIDDDEVMLATSHPSAVKRGDIDPSLNVVIITEEARAELAKIENKIGDYVCQLCKEHYDDAFGLAQHRCSRIVHVEYRCPECDKVFNCPANLASHRRWHKPRPPPGMKGASSANSKNPPKLLSNSTDKVVLKAEVKTPIKDGSLQGFSTDISDTESVRDASSPELSSNRRYSTSSEDKDLECHLCRKKFSQYFYFRKHLLSHLTTDANGQLENEVIQSVFSRSISEKRTALARLNITPPPPENEKSEKNNFTCTICGLLFHSKADMEQHTFKHDELKGIQCKYCPSVFYSSAGLTRHINKHHPSENRQVLVLQSPVVRPMST</sequence>
<evidence type="ECO:0000256" key="4">
    <source>
        <dbReference type="ARBA" id="ARBA00022771"/>
    </source>
</evidence>
<dbReference type="GO" id="GO:0010564">
    <property type="term" value="P:regulation of cell cycle process"/>
    <property type="evidence" value="ECO:0007669"/>
    <property type="project" value="TreeGrafter"/>
</dbReference>
<evidence type="ECO:0000256" key="3">
    <source>
        <dbReference type="ARBA" id="ARBA00022737"/>
    </source>
</evidence>
<dbReference type="SUPFAM" id="SSF57667">
    <property type="entry name" value="beta-beta-alpha zinc fingers"/>
    <property type="match status" value="2"/>
</dbReference>
<dbReference type="Pfam" id="PF13894">
    <property type="entry name" value="zf-C2H2_4"/>
    <property type="match status" value="1"/>
</dbReference>
<dbReference type="Gene3D" id="3.30.160.60">
    <property type="entry name" value="Classic Zinc Finger"/>
    <property type="match status" value="2"/>
</dbReference>
<organism evidence="13 14">
    <name type="scientific">Trichonephila clavata</name>
    <name type="common">Joro spider</name>
    <name type="synonym">Nephila clavata</name>
    <dbReference type="NCBI Taxonomy" id="2740835"/>
    <lineage>
        <taxon>Eukaryota</taxon>
        <taxon>Metazoa</taxon>
        <taxon>Ecdysozoa</taxon>
        <taxon>Arthropoda</taxon>
        <taxon>Chelicerata</taxon>
        <taxon>Arachnida</taxon>
        <taxon>Araneae</taxon>
        <taxon>Araneomorphae</taxon>
        <taxon>Entelegynae</taxon>
        <taxon>Araneoidea</taxon>
        <taxon>Nephilidae</taxon>
        <taxon>Trichonephila</taxon>
    </lineage>
</organism>
<dbReference type="InterPro" id="IPR036236">
    <property type="entry name" value="Znf_C2H2_sf"/>
</dbReference>
<name>A0A8X6H325_TRICU</name>
<evidence type="ECO:0000256" key="11">
    <source>
        <dbReference type="SAM" id="MobiDB-lite"/>
    </source>
</evidence>
<dbReference type="GO" id="GO:0017053">
    <property type="term" value="C:transcription repressor complex"/>
    <property type="evidence" value="ECO:0007669"/>
    <property type="project" value="TreeGrafter"/>
</dbReference>
<dbReference type="AlphaFoldDB" id="A0A8X6H325"/>
<feature type="region of interest" description="Disordered" evidence="11">
    <location>
        <begin position="1"/>
        <end position="109"/>
    </location>
</feature>
<dbReference type="FunFam" id="3.30.160.60:FF:000488">
    <property type="entry name" value="Insulinoma-associated protein 2"/>
    <property type="match status" value="1"/>
</dbReference>
<dbReference type="Pfam" id="PF00096">
    <property type="entry name" value="zf-C2H2"/>
    <property type="match status" value="1"/>
</dbReference>
<reference evidence="13" key="1">
    <citation type="submission" date="2020-07" db="EMBL/GenBank/DDBJ databases">
        <title>Multicomponent nature underlies the extraordinary mechanical properties of spider dragline silk.</title>
        <authorList>
            <person name="Kono N."/>
            <person name="Nakamura H."/>
            <person name="Mori M."/>
            <person name="Yoshida Y."/>
            <person name="Ohtoshi R."/>
            <person name="Malay A.D."/>
            <person name="Moran D.A.P."/>
            <person name="Tomita M."/>
            <person name="Numata K."/>
            <person name="Arakawa K."/>
        </authorList>
    </citation>
    <scope>NUCLEOTIDE SEQUENCE</scope>
</reference>
<comment type="subcellular location">
    <subcellularLocation>
        <location evidence="1">Nucleus</location>
    </subcellularLocation>
</comment>
<comment type="caution">
    <text evidence="13">The sequence shown here is derived from an EMBL/GenBank/DDBJ whole genome shotgun (WGS) entry which is preliminary data.</text>
</comment>
<keyword evidence="6" id="KW-0805">Transcription regulation</keyword>
<feature type="region of interest" description="Disordered" evidence="11">
    <location>
        <begin position="383"/>
        <end position="411"/>
    </location>
</feature>
<accession>A0A8X6H325</accession>
<dbReference type="PROSITE" id="PS50157">
    <property type="entry name" value="ZINC_FINGER_C2H2_2"/>
    <property type="match status" value="4"/>
</dbReference>
<evidence type="ECO:0000313" key="14">
    <source>
        <dbReference type="Proteomes" id="UP000887116"/>
    </source>
</evidence>
<evidence type="ECO:0000256" key="7">
    <source>
        <dbReference type="ARBA" id="ARBA00023125"/>
    </source>
</evidence>
<dbReference type="GO" id="GO:0001227">
    <property type="term" value="F:DNA-binding transcription repressor activity, RNA polymerase II-specific"/>
    <property type="evidence" value="ECO:0007669"/>
    <property type="project" value="TreeGrafter"/>
</dbReference>
<feature type="compositionally biased region" description="Polar residues" evidence="11">
    <location>
        <begin position="402"/>
        <end position="411"/>
    </location>
</feature>
<dbReference type="InterPro" id="IPR013087">
    <property type="entry name" value="Znf_C2H2_type"/>
</dbReference>
<keyword evidence="5" id="KW-0862">Zinc</keyword>
<keyword evidence="3" id="KW-0677">Repeat</keyword>
<dbReference type="Proteomes" id="UP000887116">
    <property type="component" value="Unassembled WGS sequence"/>
</dbReference>
<dbReference type="GO" id="GO:0008270">
    <property type="term" value="F:zinc ion binding"/>
    <property type="evidence" value="ECO:0007669"/>
    <property type="project" value="UniProtKB-KW"/>
</dbReference>
<gene>
    <name evidence="13" type="primary">insm1</name>
    <name evidence="13" type="ORF">TNCT_91781</name>
</gene>
<dbReference type="PROSITE" id="PS00028">
    <property type="entry name" value="ZINC_FINGER_C2H2_1"/>
    <property type="match status" value="4"/>
</dbReference>
<keyword evidence="14" id="KW-1185">Reference proteome</keyword>
<evidence type="ECO:0000256" key="9">
    <source>
        <dbReference type="ARBA" id="ARBA00023242"/>
    </source>
</evidence>
<feature type="compositionally biased region" description="Basic and acidic residues" evidence="11">
    <location>
        <begin position="45"/>
        <end position="61"/>
    </location>
</feature>
<keyword evidence="2" id="KW-0479">Metal-binding</keyword>
<dbReference type="GO" id="GO:0005634">
    <property type="term" value="C:nucleus"/>
    <property type="evidence" value="ECO:0007669"/>
    <property type="project" value="UniProtKB-SubCell"/>
</dbReference>
<feature type="region of interest" description="Disordered" evidence="11">
    <location>
        <begin position="151"/>
        <end position="217"/>
    </location>
</feature>
<evidence type="ECO:0000256" key="6">
    <source>
        <dbReference type="ARBA" id="ARBA00023015"/>
    </source>
</evidence>
<evidence type="ECO:0000256" key="10">
    <source>
        <dbReference type="PROSITE-ProRule" id="PRU00042"/>
    </source>
</evidence>
<dbReference type="PANTHER" id="PTHR15065:SF4">
    <property type="entry name" value="LD18634P"/>
    <property type="match status" value="1"/>
</dbReference>
<dbReference type="OrthoDB" id="8953942at2759"/>
<feature type="region of interest" description="Disordered" evidence="11">
    <location>
        <begin position="335"/>
        <end position="362"/>
    </location>
</feature>
<dbReference type="GO" id="GO:0000978">
    <property type="term" value="F:RNA polymerase II cis-regulatory region sequence-specific DNA binding"/>
    <property type="evidence" value="ECO:0007669"/>
    <property type="project" value="TreeGrafter"/>
</dbReference>
<feature type="domain" description="C2H2-type" evidence="12">
    <location>
        <begin position="518"/>
        <end position="546"/>
    </location>
</feature>
<evidence type="ECO:0000313" key="13">
    <source>
        <dbReference type="EMBL" id="GFR14225.1"/>
    </source>
</evidence>
<evidence type="ECO:0000256" key="8">
    <source>
        <dbReference type="ARBA" id="ARBA00023163"/>
    </source>
</evidence>
<evidence type="ECO:0000256" key="1">
    <source>
        <dbReference type="ARBA" id="ARBA00004123"/>
    </source>
</evidence>
<keyword evidence="4 10" id="KW-0863">Zinc-finger</keyword>
<keyword evidence="7" id="KW-0238">DNA-binding</keyword>
<evidence type="ECO:0000256" key="5">
    <source>
        <dbReference type="ARBA" id="ARBA00022833"/>
    </source>
</evidence>
<evidence type="ECO:0000256" key="2">
    <source>
        <dbReference type="ARBA" id="ARBA00022723"/>
    </source>
</evidence>
<keyword evidence="8" id="KW-0804">Transcription</keyword>
<feature type="domain" description="C2H2-type" evidence="12">
    <location>
        <begin position="490"/>
        <end position="517"/>
    </location>
</feature>
<feature type="compositionally biased region" description="Low complexity" evidence="11">
    <location>
        <begin position="12"/>
        <end position="41"/>
    </location>
</feature>
<dbReference type="PANTHER" id="PTHR15065">
    <property type="entry name" value="INSULINOMA-ASSOCIATED 1"/>
    <property type="match status" value="1"/>
</dbReference>